<dbReference type="PANTHER" id="PTHR43617:SF2">
    <property type="entry name" value="UPF0039 PROTEIN SLL0451"/>
    <property type="match status" value="1"/>
</dbReference>
<accession>A0ABV2GDG3</accession>
<sequence>MDILVRQEEPKDFHQVEQIVEESFRDVQMSDHREQLLVGRLRASHTYMPELALVAELEEAGDLIGYSLMTEVTVGDKKITALALAPVAVLPDYRNEGVGTMLIREGIRRAASLGYRAVTVLGNPDYYHRFGFRRSSDYHIHSPFEVSGELYLVLELQKYGLEGVSGIVNYPDPFVEEPDS</sequence>
<name>A0ABV2GDG3_9BACL</name>
<dbReference type="EMBL" id="JBEPLW010000020">
    <property type="protein sequence ID" value="MET3576311.1"/>
    <property type="molecule type" value="Genomic_DNA"/>
</dbReference>
<comment type="caution">
    <text evidence="2">The sequence shown here is derived from an EMBL/GenBank/DDBJ whole genome shotgun (WGS) entry which is preliminary data.</text>
</comment>
<proteinExistence type="predicted"/>
<dbReference type="InterPro" id="IPR016181">
    <property type="entry name" value="Acyl_CoA_acyltransferase"/>
</dbReference>
<protein>
    <submittedName>
        <fullName evidence="2">N-acetyltransferase YhbS</fullName>
    </submittedName>
</protein>
<dbReference type="RefSeq" id="WP_354198249.1">
    <property type="nucleotide sequence ID" value="NZ_JBEPLW010000020.1"/>
</dbReference>
<dbReference type="SUPFAM" id="SSF55729">
    <property type="entry name" value="Acyl-CoA N-acyltransferases (Nat)"/>
    <property type="match status" value="1"/>
</dbReference>
<evidence type="ECO:0000313" key="2">
    <source>
        <dbReference type="EMBL" id="MET3576311.1"/>
    </source>
</evidence>
<feature type="domain" description="N-acetyltransferase" evidence="1">
    <location>
        <begin position="3"/>
        <end position="157"/>
    </location>
</feature>
<keyword evidence="3" id="KW-1185">Reference proteome</keyword>
<evidence type="ECO:0000313" key="3">
    <source>
        <dbReference type="Proteomes" id="UP001549099"/>
    </source>
</evidence>
<dbReference type="PANTHER" id="PTHR43617">
    <property type="entry name" value="L-AMINO ACID N-ACETYLTRANSFERASE"/>
    <property type="match status" value="1"/>
</dbReference>
<dbReference type="Proteomes" id="UP001549099">
    <property type="component" value="Unassembled WGS sequence"/>
</dbReference>
<dbReference type="InterPro" id="IPR050276">
    <property type="entry name" value="MshD_Acetyltransferase"/>
</dbReference>
<evidence type="ECO:0000259" key="1">
    <source>
        <dbReference type="PROSITE" id="PS51186"/>
    </source>
</evidence>
<gene>
    <name evidence="2" type="ORF">ABID49_002227</name>
</gene>
<dbReference type="CDD" id="cd04301">
    <property type="entry name" value="NAT_SF"/>
    <property type="match status" value="1"/>
</dbReference>
<dbReference type="Pfam" id="PF00583">
    <property type="entry name" value="Acetyltransf_1"/>
    <property type="match status" value="1"/>
</dbReference>
<dbReference type="Gene3D" id="3.40.630.30">
    <property type="match status" value="1"/>
</dbReference>
<reference evidence="2 3" key="1">
    <citation type="submission" date="2024-06" db="EMBL/GenBank/DDBJ databases">
        <title>Genomic Encyclopedia of Type Strains, Phase IV (KMG-IV): sequencing the most valuable type-strain genomes for metagenomic binning, comparative biology and taxonomic classification.</title>
        <authorList>
            <person name="Goeker M."/>
        </authorList>
    </citation>
    <scope>NUCLEOTIDE SEQUENCE [LARGE SCALE GENOMIC DNA]</scope>
    <source>
        <strain evidence="2 3">DSM 26128</strain>
    </source>
</reference>
<dbReference type="PROSITE" id="PS51186">
    <property type="entry name" value="GNAT"/>
    <property type="match status" value="1"/>
</dbReference>
<dbReference type="InterPro" id="IPR000182">
    <property type="entry name" value="GNAT_dom"/>
</dbReference>
<organism evidence="2 3">
    <name type="scientific">Bhargavaea ullalensis</name>
    <dbReference type="NCBI Taxonomy" id="1265685"/>
    <lineage>
        <taxon>Bacteria</taxon>
        <taxon>Bacillati</taxon>
        <taxon>Bacillota</taxon>
        <taxon>Bacilli</taxon>
        <taxon>Bacillales</taxon>
        <taxon>Caryophanaceae</taxon>
        <taxon>Bhargavaea</taxon>
    </lineage>
</organism>